<dbReference type="SUPFAM" id="SSF56059">
    <property type="entry name" value="Glutathione synthetase ATP-binding domain-like"/>
    <property type="match status" value="1"/>
</dbReference>
<dbReference type="RefSeq" id="WP_088253668.1">
    <property type="nucleotide sequence ID" value="NZ_NIDE01000003.1"/>
</dbReference>
<evidence type="ECO:0000313" key="2">
    <source>
        <dbReference type="Proteomes" id="UP000214646"/>
    </source>
</evidence>
<name>A0A225E0Q3_9BACT</name>
<comment type="caution">
    <text evidence="1">The sequence shown here is derived from an EMBL/GenBank/DDBJ whole genome shotgun (WGS) entry which is preliminary data.</text>
</comment>
<dbReference type="OrthoDB" id="9771802at2"/>
<organism evidence="1 2">
    <name type="scientific">Fimbriiglobus ruber</name>
    <dbReference type="NCBI Taxonomy" id="1908690"/>
    <lineage>
        <taxon>Bacteria</taxon>
        <taxon>Pseudomonadati</taxon>
        <taxon>Planctomycetota</taxon>
        <taxon>Planctomycetia</taxon>
        <taxon>Gemmatales</taxon>
        <taxon>Gemmataceae</taxon>
        <taxon>Fimbriiglobus</taxon>
    </lineage>
</organism>
<protein>
    <submittedName>
        <fullName evidence="1">OrfE protein</fullName>
    </submittedName>
</protein>
<gene>
    <name evidence="1" type="ORF">FRUB_02320</name>
</gene>
<keyword evidence="2" id="KW-1185">Reference proteome</keyword>
<proteinExistence type="predicted"/>
<evidence type="ECO:0000313" key="1">
    <source>
        <dbReference type="EMBL" id="OWK44388.1"/>
    </source>
</evidence>
<accession>A0A225E0Q3</accession>
<dbReference type="AlphaFoldDB" id="A0A225E0Q3"/>
<dbReference type="Proteomes" id="UP000214646">
    <property type="component" value="Unassembled WGS sequence"/>
</dbReference>
<sequence>MLAAARYHDLLATGSAAADSAAALDRLQELCGVTFDGRPLCTVLRPRFLTPEQYRFVRQRVADVLPAFRAVHTRAIEDPAFRVQLRTRAWENELLALDPGFPDPSPTSRLDAFLTDDGRGGHDLKFTEYNTETPAGAGYSDALAEIFHGLPVFQDFQRLYHTLPIPCQPGVFHALLDAYRKWRGANPEPPRIAIMDWREVPTFSEFVLFYDYFRSFGLEVRNVDPRDVHYARGKLMAGDYHITLIYKRVLINELVDRGGHDHPVIRAVRDGAVCMVNPFRCRVLFKKASLAVVTDERNADMFTAVQQRAIAAHIPWTRVVEERKTLLSGETIDLVPYILAHQDRLVLKPNDSYGGSGIVLGWTVPQGVWEAAVQLALNEPFVVQERIAIPSEPYPVWRDGGVTIEDRMLDTNPYVAFNTYAHGCLTRLSTGELINVSAGGGSTVPTFLIEER</sequence>
<dbReference type="EMBL" id="NIDE01000003">
    <property type="protein sequence ID" value="OWK44388.1"/>
    <property type="molecule type" value="Genomic_DNA"/>
</dbReference>
<reference evidence="2" key="1">
    <citation type="submission" date="2017-06" db="EMBL/GenBank/DDBJ databases">
        <title>Genome analysis of Fimbriiglobus ruber SP5, the first member of the order Planctomycetales with confirmed chitinolytic capability.</title>
        <authorList>
            <person name="Ravin N.V."/>
            <person name="Rakitin A.L."/>
            <person name="Ivanova A.A."/>
            <person name="Beletsky A.V."/>
            <person name="Kulichevskaya I.S."/>
            <person name="Mardanov A.V."/>
            <person name="Dedysh S.N."/>
        </authorList>
    </citation>
    <scope>NUCLEOTIDE SEQUENCE [LARGE SCALE GENOMIC DNA]</scope>
    <source>
        <strain evidence="2">SP5</strain>
    </source>
</reference>